<reference evidence="3 4" key="1">
    <citation type="journal article" date="2018" name="Front. Plant Sci.">
        <title>Red Clover (Trifolium pratense) and Zigzag Clover (T. medium) - A Picture of Genomic Similarities and Differences.</title>
        <authorList>
            <person name="Dluhosova J."/>
            <person name="Istvanek J."/>
            <person name="Nedelnik J."/>
            <person name="Repkova J."/>
        </authorList>
    </citation>
    <scope>NUCLEOTIDE SEQUENCE [LARGE SCALE GENOMIC DNA]</scope>
    <source>
        <strain evidence="4">cv. 10/8</strain>
        <tissue evidence="3">Leaf</tissue>
    </source>
</reference>
<proteinExistence type="predicted"/>
<gene>
    <name evidence="3" type="ORF">A2U01_0018446</name>
</gene>
<dbReference type="EMBL" id="LXQA010034998">
    <property type="protein sequence ID" value="MCH97451.1"/>
    <property type="molecule type" value="Genomic_DNA"/>
</dbReference>
<accession>A0A392ND38</accession>
<feature type="compositionally biased region" description="Polar residues" evidence="1">
    <location>
        <begin position="152"/>
        <end position="179"/>
    </location>
</feature>
<protein>
    <recommendedName>
        <fullName evidence="2">Zinc knuckle CX2CX4HX4C domain-containing protein</fullName>
    </recommendedName>
</protein>
<keyword evidence="4" id="KW-1185">Reference proteome</keyword>
<feature type="compositionally biased region" description="Polar residues" evidence="1">
    <location>
        <begin position="192"/>
        <end position="217"/>
    </location>
</feature>
<dbReference type="PANTHER" id="PTHR31286">
    <property type="entry name" value="GLYCINE-RICH CELL WALL STRUCTURAL PROTEIN 1.8-LIKE"/>
    <property type="match status" value="1"/>
</dbReference>
<name>A0A392ND38_9FABA</name>
<comment type="caution">
    <text evidence="3">The sequence shown here is derived from an EMBL/GenBank/DDBJ whole genome shotgun (WGS) entry which is preliminary data.</text>
</comment>
<organism evidence="3 4">
    <name type="scientific">Trifolium medium</name>
    <dbReference type="NCBI Taxonomy" id="97028"/>
    <lineage>
        <taxon>Eukaryota</taxon>
        <taxon>Viridiplantae</taxon>
        <taxon>Streptophyta</taxon>
        <taxon>Embryophyta</taxon>
        <taxon>Tracheophyta</taxon>
        <taxon>Spermatophyta</taxon>
        <taxon>Magnoliopsida</taxon>
        <taxon>eudicotyledons</taxon>
        <taxon>Gunneridae</taxon>
        <taxon>Pentapetalae</taxon>
        <taxon>rosids</taxon>
        <taxon>fabids</taxon>
        <taxon>Fabales</taxon>
        <taxon>Fabaceae</taxon>
        <taxon>Papilionoideae</taxon>
        <taxon>50 kb inversion clade</taxon>
        <taxon>NPAAA clade</taxon>
        <taxon>Hologalegina</taxon>
        <taxon>IRL clade</taxon>
        <taxon>Trifolieae</taxon>
        <taxon>Trifolium</taxon>
    </lineage>
</organism>
<evidence type="ECO:0000259" key="2">
    <source>
        <dbReference type="Pfam" id="PF14392"/>
    </source>
</evidence>
<evidence type="ECO:0000313" key="4">
    <source>
        <dbReference type="Proteomes" id="UP000265520"/>
    </source>
</evidence>
<feature type="region of interest" description="Disordered" evidence="1">
    <location>
        <begin position="108"/>
        <end position="217"/>
    </location>
</feature>
<dbReference type="Pfam" id="PF14392">
    <property type="entry name" value="zf-CCHC_4"/>
    <property type="match status" value="1"/>
</dbReference>
<dbReference type="InterPro" id="IPR025836">
    <property type="entry name" value="Zn_knuckle_CX2CX4HX4C"/>
</dbReference>
<sequence>MKEKVGTTLANYIGKFVEYDKNNNSSFWREYMRLKVRVDVTKPLKKNTRVKNIVGEWCTVNFKYEKLGIFCFVCGIMGHTENKCAVRHDMENDNGEREWSNDLRAEIRRQGGRQTSRWLKEDYGVRGRPSGGGGNTPQGETAAPSRVGPTRPNESAETANNAQPYHSTTATSETQQLIPVQSLLHSHPPKNNRPNTTITPVTSADKSSLANKFQIPN</sequence>
<dbReference type="InterPro" id="IPR040256">
    <property type="entry name" value="At4g02000-like"/>
</dbReference>
<dbReference type="Proteomes" id="UP000265520">
    <property type="component" value="Unassembled WGS sequence"/>
</dbReference>
<dbReference type="AlphaFoldDB" id="A0A392ND38"/>
<feature type="non-terminal residue" evidence="3">
    <location>
        <position position="217"/>
    </location>
</feature>
<evidence type="ECO:0000256" key="1">
    <source>
        <dbReference type="SAM" id="MobiDB-lite"/>
    </source>
</evidence>
<evidence type="ECO:0000313" key="3">
    <source>
        <dbReference type="EMBL" id="MCH97451.1"/>
    </source>
</evidence>
<dbReference type="PANTHER" id="PTHR31286:SF153">
    <property type="entry name" value="DUF4283 DOMAIN PROTEIN"/>
    <property type="match status" value="1"/>
</dbReference>
<feature type="domain" description="Zinc knuckle CX2CX4HX4C" evidence="2">
    <location>
        <begin position="38"/>
        <end position="85"/>
    </location>
</feature>